<dbReference type="Proteomes" id="UP001595637">
    <property type="component" value="Unassembled WGS sequence"/>
</dbReference>
<reference evidence="2" key="1">
    <citation type="journal article" date="2019" name="Int. J. Syst. Evol. Microbiol.">
        <title>The Global Catalogue of Microorganisms (GCM) 10K type strain sequencing project: providing services to taxonomists for standard genome sequencing and annotation.</title>
        <authorList>
            <consortium name="The Broad Institute Genomics Platform"/>
            <consortium name="The Broad Institute Genome Sequencing Center for Infectious Disease"/>
            <person name="Wu L."/>
            <person name="Ma J."/>
        </authorList>
    </citation>
    <scope>NUCLEOTIDE SEQUENCE [LARGE SCALE GENOMIC DNA]</scope>
    <source>
        <strain evidence="2">CCM 7756</strain>
    </source>
</reference>
<proteinExistence type="predicted"/>
<comment type="caution">
    <text evidence="1">The sequence shown here is derived from an EMBL/GenBank/DDBJ whole genome shotgun (WGS) entry which is preliminary data.</text>
</comment>
<dbReference type="RefSeq" id="WP_380656363.1">
    <property type="nucleotide sequence ID" value="NZ_JBHRVQ010000001.1"/>
</dbReference>
<keyword evidence="2" id="KW-1185">Reference proteome</keyword>
<name>A0ABV7N8B8_9STAP</name>
<gene>
    <name evidence="1" type="ORF">ACFOEO_12215</name>
</gene>
<dbReference type="EMBL" id="JBHRVQ010000001">
    <property type="protein sequence ID" value="MFC3389346.1"/>
    <property type="molecule type" value="Genomic_DNA"/>
</dbReference>
<sequence>MMINYVQTVEADSTSEEHVKEVILDNIAMVDITQKDKSVVIYKDDDEPIALDKDRLNIRHMYLCTDEFKTIKRLM</sequence>
<protein>
    <submittedName>
        <fullName evidence="1">Uncharacterized protein</fullName>
    </submittedName>
</protein>
<accession>A0ABV7N8B8</accession>
<evidence type="ECO:0000313" key="1">
    <source>
        <dbReference type="EMBL" id="MFC3389346.1"/>
    </source>
</evidence>
<evidence type="ECO:0000313" key="2">
    <source>
        <dbReference type="Proteomes" id="UP001595637"/>
    </source>
</evidence>
<organism evidence="1 2">
    <name type="scientific">Salinicoccus sesuvii</name>
    <dbReference type="NCBI Taxonomy" id="868281"/>
    <lineage>
        <taxon>Bacteria</taxon>
        <taxon>Bacillati</taxon>
        <taxon>Bacillota</taxon>
        <taxon>Bacilli</taxon>
        <taxon>Bacillales</taxon>
        <taxon>Staphylococcaceae</taxon>
        <taxon>Salinicoccus</taxon>
    </lineage>
</organism>